<accession>A0A6A6EDP3</accession>
<dbReference type="EMBL" id="ML994621">
    <property type="protein sequence ID" value="KAF2189343.1"/>
    <property type="molecule type" value="Genomic_DNA"/>
</dbReference>
<proteinExistence type="predicted"/>
<sequence length="57" mass="6634">MARETDIGGKTTIAGPVFTYNLTLSDMRESIWKRWNYAKLSISRARWLLDVDLGCRR</sequence>
<evidence type="ECO:0000313" key="1">
    <source>
        <dbReference type="EMBL" id="KAF2189343.1"/>
    </source>
</evidence>
<organism evidence="1 2">
    <name type="scientific">Zopfia rhizophila CBS 207.26</name>
    <dbReference type="NCBI Taxonomy" id="1314779"/>
    <lineage>
        <taxon>Eukaryota</taxon>
        <taxon>Fungi</taxon>
        <taxon>Dikarya</taxon>
        <taxon>Ascomycota</taxon>
        <taxon>Pezizomycotina</taxon>
        <taxon>Dothideomycetes</taxon>
        <taxon>Dothideomycetes incertae sedis</taxon>
        <taxon>Zopfiaceae</taxon>
        <taxon>Zopfia</taxon>
    </lineage>
</organism>
<dbReference type="Proteomes" id="UP000800200">
    <property type="component" value="Unassembled WGS sequence"/>
</dbReference>
<protein>
    <submittedName>
        <fullName evidence="1">Uncharacterized protein</fullName>
    </submittedName>
</protein>
<keyword evidence="2" id="KW-1185">Reference proteome</keyword>
<name>A0A6A6EDP3_9PEZI</name>
<gene>
    <name evidence="1" type="ORF">K469DRAFT_63642</name>
</gene>
<evidence type="ECO:0000313" key="2">
    <source>
        <dbReference type="Proteomes" id="UP000800200"/>
    </source>
</evidence>
<dbReference type="AlphaFoldDB" id="A0A6A6EDP3"/>
<reference evidence="1" key="1">
    <citation type="journal article" date="2020" name="Stud. Mycol.">
        <title>101 Dothideomycetes genomes: a test case for predicting lifestyles and emergence of pathogens.</title>
        <authorList>
            <person name="Haridas S."/>
            <person name="Albert R."/>
            <person name="Binder M."/>
            <person name="Bloem J."/>
            <person name="Labutti K."/>
            <person name="Salamov A."/>
            <person name="Andreopoulos B."/>
            <person name="Baker S."/>
            <person name="Barry K."/>
            <person name="Bills G."/>
            <person name="Bluhm B."/>
            <person name="Cannon C."/>
            <person name="Castanera R."/>
            <person name="Culley D."/>
            <person name="Daum C."/>
            <person name="Ezra D."/>
            <person name="Gonzalez J."/>
            <person name="Henrissat B."/>
            <person name="Kuo A."/>
            <person name="Liang C."/>
            <person name="Lipzen A."/>
            <person name="Lutzoni F."/>
            <person name="Magnuson J."/>
            <person name="Mondo S."/>
            <person name="Nolan M."/>
            <person name="Ohm R."/>
            <person name="Pangilinan J."/>
            <person name="Park H.-J."/>
            <person name="Ramirez L."/>
            <person name="Alfaro M."/>
            <person name="Sun H."/>
            <person name="Tritt A."/>
            <person name="Yoshinaga Y."/>
            <person name="Zwiers L.-H."/>
            <person name="Turgeon B."/>
            <person name="Goodwin S."/>
            <person name="Spatafora J."/>
            <person name="Crous P."/>
            <person name="Grigoriev I."/>
        </authorList>
    </citation>
    <scope>NUCLEOTIDE SEQUENCE</scope>
    <source>
        <strain evidence="1">CBS 207.26</strain>
    </source>
</reference>